<evidence type="ECO:0000256" key="3">
    <source>
        <dbReference type="ARBA" id="ARBA00019744"/>
    </source>
</evidence>
<dbReference type="InterPro" id="IPR050892">
    <property type="entry name" value="ADP-ribose_metab_enzymes"/>
</dbReference>
<dbReference type="PANTHER" id="PTHR12521">
    <property type="entry name" value="PROTEIN C6ORF130"/>
    <property type="match status" value="1"/>
</dbReference>
<protein>
    <recommendedName>
        <fullName evidence="3">ADP-ribose 1''-phosphate phosphatase</fullName>
        <ecNumber evidence="2">3.1.3.84</ecNumber>
    </recommendedName>
</protein>
<evidence type="ECO:0000256" key="4">
    <source>
        <dbReference type="ARBA" id="ARBA00034427"/>
    </source>
</evidence>
<dbReference type="PROSITE" id="PS51154">
    <property type="entry name" value="MACRO"/>
    <property type="match status" value="1"/>
</dbReference>
<gene>
    <name evidence="6" type="ORF">WICANDRAFT_33652</name>
</gene>
<evidence type="ECO:0000256" key="1">
    <source>
        <dbReference type="ARBA" id="ARBA00006575"/>
    </source>
</evidence>
<reference evidence="6 7" key="1">
    <citation type="journal article" date="2016" name="Proc. Natl. Acad. Sci. U.S.A.">
        <title>Comparative genomics of biotechnologically important yeasts.</title>
        <authorList>
            <person name="Riley R."/>
            <person name="Haridas S."/>
            <person name="Wolfe K.H."/>
            <person name="Lopes M.R."/>
            <person name="Hittinger C.T."/>
            <person name="Goeker M."/>
            <person name="Salamov A.A."/>
            <person name="Wisecaver J.H."/>
            <person name="Long T.M."/>
            <person name="Calvey C.H."/>
            <person name="Aerts A.L."/>
            <person name="Barry K.W."/>
            <person name="Choi C."/>
            <person name="Clum A."/>
            <person name="Coughlan A.Y."/>
            <person name="Deshpande S."/>
            <person name="Douglass A.P."/>
            <person name="Hanson S.J."/>
            <person name="Klenk H.-P."/>
            <person name="LaButti K.M."/>
            <person name="Lapidus A."/>
            <person name="Lindquist E.A."/>
            <person name="Lipzen A.M."/>
            <person name="Meier-Kolthoff J.P."/>
            <person name="Ohm R.A."/>
            <person name="Otillar R.P."/>
            <person name="Pangilinan J.L."/>
            <person name="Peng Y."/>
            <person name="Rokas A."/>
            <person name="Rosa C.A."/>
            <person name="Scheuner C."/>
            <person name="Sibirny A.A."/>
            <person name="Slot J.C."/>
            <person name="Stielow J.B."/>
            <person name="Sun H."/>
            <person name="Kurtzman C.P."/>
            <person name="Blackwell M."/>
            <person name="Grigoriev I.V."/>
            <person name="Jeffries T.W."/>
        </authorList>
    </citation>
    <scope>NUCLEOTIDE SEQUENCE [LARGE SCALE GENOMIC DNA]</scope>
    <source>
        <strain evidence="7">ATCC 58044 / CBS 1984 / NCYC 433 / NRRL Y-366-8</strain>
    </source>
</reference>
<dbReference type="EC" id="3.1.3.84" evidence="2"/>
<dbReference type="Proteomes" id="UP000094112">
    <property type="component" value="Unassembled WGS sequence"/>
</dbReference>
<dbReference type="STRING" id="683960.A0A1E3NZ16"/>
<dbReference type="RefSeq" id="XP_019037467.1">
    <property type="nucleotide sequence ID" value="XM_019182099.1"/>
</dbReference>
<organism evidence="6 7">
    <name type="scientific">Wickerhamomyces anomalus (strain ATCC 58044 / CBS 1984 / NCYC 433 / NRRL Y-366-8)</name>
    <name type="common">Yeast</name>
    <name type="synonym">Hansenula anomala</name>
    <dbReference type="NCBI Taxonomy" id="683960"/>
    <lineage>
        <taxon>Eukaryota</taxon>
        <taxon>Fungi</taxon>
        <taxon>Dikarya</taxon>
        <taxon>Ascomycota</taxon>
        <taxon>Saccharomycotina</taxon>
        <taxon>Saccharomycetes</taxon>
        <taxon>Phaffomycetales</taxon>
        <taxon>Wickerhamomycetaceae</taxon>
        <taxon>Wickerhamomyces</taxon>
    </lineage>
</organism>
<dbReference type="EMBL" id="KV454212">
    <property type="protein sequence ID" value="ODQ58260.1"/>
    <property type="molecule type" value="Genomic_DNA"/>
</dbReference>
<dbReference type="SUPFAM" id="SSF52949">
    <property type="entry name" value="Macro domain-like"/>
    <property type="match status" value="1"/>
</dbReference>
<dbReference type="OrthoDB" id="2155246at2759"/>
<dbReference type="GO" id="GO:0140291">
    <property type="term" value="P:peptidyl-glutamate ADP-deribosylation"/>
    <property type="evidence" value="ECO:0007669"/>
    <property type="project" value="TreeGrafter"/>
</dbReference>
<dbReference type="GO" id="GO:0016791">
    <property type="term" value="F:phosphatase activity"/>
    <property type="evidence" value="ECO:0007669"/>
    <property type="project" value="EnsemblFungi"/>
</dbReference>
<dbReference type="Gene3D" id="3.40.220.10">
    <property type="entry name" value="Leucine Aminopeptidase, subunit E, domain 1"/>
    <property type="match status" value="1"/>
</dbReference>
<dbReference type="CDD" id="cd02901">
    <property type="entry name" value="Macro_Poa1p-like"/>
    <property type="match status" value="1"/>
</dbReference>
<proteinExistence type="inferred from homology"/>
<evidence type="ECO:0000259" key="5">
    <source>
        <dbReference type="PROSITE" id="PS51154"/>
    </source>
</evidence>
<comment type="catalytic activity">
    <reaction evidence="4">
        <text>ADP-alpha-D-ribose 1''-phosphate + H2O = ADP-D-ribose + phosphate</text>
        <dbReference type="Rhea" id="RHEA:25029"/>
        <dbReference type="ChEBI" id="CHEBI:15377"/>
        <dbReference type="ChEBI" id="CHEBI:43474"/>
        <dbReference type="ChEBI" id="CHEBI:57967"/>
        <dbReference type="ChEBI" id="CHEBI:58753"/>
        <dbReference type="EC" id="3.1.3.84"/>
    </reaction>
</comment>
<evidence type="ECO:0000313" key="7">
    <source>
        <dbReference type="Proteomes" id="UP000094112"/>
    </source>
</evidence>
<name>A0A1E3NZ16_WICAA</name>
<comment type="similarity">
    <text evidence="1">Belongs to the POA1 family.</text>
</comment>
<feature type="domain" description="Macro" evidence="5">
    <location>
        <begin position="1"/>
        <end position="170"/>
    </location>
</feature>
<accession>A0A1E3NZ16</accession>
<dbReference type="InterPro" id="IPR043472">
    <property type="entry name" value="Macro_dom-like"/>
</dbReference>
<evidence type="ECO:0000256" key="2">
    <source>
        <dbReference type="ARBA" id="ARBA00012983"/>
    </source>
</evidence>
<dbReference type="Pfam" id="PF01661">
    <property type="entry name" value="Macro"/>
    <property type="match status" value="1"/>
</dbReference>
<dbReference type="GeneID" id="30199345"/>
<dbReference type="AlphaFoldDB" id="A0A1E3NZ16"/>
<keyword evidence="7" id="KW-1185">Reference proteome</keyword>
<dbReference type="GO" id="GO:0047407">
    <property type="term" value="F:ADP-ribosyl-[dinitrogen reductase] hydrolase activity"/>
    <property type="evidence" value="ECO:0007669"/>
    <property type="project" value="EnsemblFungi"/>
</dbReference>
<dbReference type="SMART" id="SM00506">
    <property type="entry name" value="A1pp"/>
    <property type="match status" value="1"/>
</dbReference>
<sequence>MIQYIKKDLFKAASPSILAHACNTHGMWGGGIALQFSKRFPSTEKIYVNHCSKYSAEELLGTTLLINSSPKDPGNTGTDSTHVIACLFTSEGGGGNADSPKQIVNNTQKAISDLETQLDNAKEDWLVATQKEGDWLVEMPKINAGIFRVPWEDTEAVLKGSKLDYNVYVI</sequence>
<dbReference type="InterPro" id="IPR002589">
    <property type="entry name" value="Macro_dom"/>
</dbReference>
<evidence type="ECO:0000313" key="6">
    <source>
        <dbReference type="EMBL" id="ODQ58260.1"/>
    </source>
</evidence>
<dbReference type="PANTHER" id="PTHR12521:SF0">
    <property type="entry name" value="ADP-RIBOSE GLYCOHYDROLASE OARD1"/>
    <property type="match status" value="1"/>
</dbReference>